<feature type="region of interest" description="Disordered" evidence="10">
    <location>
        <begin position="1"/>
        <end position="78"/>
    </location>
</feature>
<evidence type="ECO:0000256" key="10">
    <source>
        <dbReference type="SAM" id="MobiDB-lite"/>
    </source>
</evidence>
<protein>
    <recommendedName>
        <fullName evidence="11">C2H2-type domain-containing protein</fullName>
    </recommendedName>
</protein>
<dbReference type="InterPro" id="IPR036236">
    <property type="entry name" value="Znf_C2H2_sf"/>
</dbReference>
<evidence type="ECO:0000256" key="9">
    <source>
        <dbReference type="PROSITE-ProRule" id="PRU00042"/>
    </source>
</evidence>
<dbReference type="GO" id="GO:0008270">
    <property type="term" value="F:zinc ion binding"/>
    <property type="evidence" value="ECO:0007669"/>
    <property type="project" value="UniProtKB-KW"/>
</dbReference>
<keyword evidence="2" id="KW-0479">Metal-binding</keyword>
<keyword evidence="6" id="KW-0805">Transcription regulation</keyword>
<dbReference type="Proteomes" id="UP001497457">
    <property type="component" value="Chromosome 1b"/>
</dbReference>
<evidence type="ECO:0000256" key="1">
    <source>
        <dbReference type="ARBA" id="ARBA00004123"/>
    </source>
</evidence>
<dbReference type="SUPFAM" id="SSF57667">
    <property type="entry name" value="beta-beta-alpha zinc fingers"/>
    <property type="match status" value="1"/>
</dbReference>
<feature type="region of interest" description="Disordered" evidence="10">
    <location>
        <begin position="94"/>
        <end position="129"/>
    </location>
</feature>
<organism evidence="12 13">
    <name type="scientific">Urochloa decumbens</name>
    <dbReference type="NCBI Taxonomy" id="240449"/>
    <lineage>
        <taxon>Eukaryota</taxon>
        <taxon>Viridiplantae</taxon>
        <taxon>Streptophyta</taxon>
        <taxon>Embryophyta</taxon>
        <taxon>Tracheophyta</taxon>
        <taxon>Spermatophyta</taxon>
        <taxon>Magnoliopsida</taxon>
        <taxon>Liliopsida</taxon>
        <taxon>Poales</taxon>
        <taxon>Poaceae</taxon>
        <taxon>PACMAD clade</taxon>
        <taxon>Panicoideae</taxon>
        <taxon>Panicodae</taxon>
        <taxon>Paniceae</taxon>
        <taxon>Melinidinae</taxon>
        <taxon>Urochloa</taxon>
    </lineage>
</organism>
<dbReference type="PANTHER" id="PTHR26374:SF466">
    <property type="entry name" value="OS09G0122000 PROTEIN"/>
    <property type="match status" value="1"/>
</dbReference>
<dbReference type="GO" id="GO:0005634">
    <property type="term" value="C:nucleus"/>
    <property type="evidence" value="ECO:0007669"/>
    <property type="project" value="UniProtKB-SubCell"/>
</dbReference>
<dbReference type="InterPro" id="IPR013087">
    <property type="entry name" value="Znf_C2H2_type"/>
</dbReference>
<evidence type="ECO:0000313" key="13">
    <source>
        <dbReference type="Proteomes" id="UP001497457"/>
    </source>
</evidence>
<reference evidence="12" key="1">
    <citation type="submission" date="2024-10" db="EMBL/GenBank/DDBJ databases">
        <authorList>
            <person name="Ryan C."/>
        </authorList>
    </citation>
    <scope>NUCLEOTIDE SEQUENCE [LARGE SCALE GENOMIC DNA]</scope>
</reference>
<evidence type="ECO:0000259" key="11">
    <source>
        <dbReference type="PROSITE" id="PS50157"/>
    </source>
</evidence>
<accession>A0ABC8V8S2</accession>
<proteinExistence type="predicted"/>
<evidence type="ECO:0000256" key="5">
    <source>
        <dbReference type="ARBA" id="ARBA00022833"/>
    </source>
</evidence>
<evidence type="ECO:0000256" key="6">
    <source>
        <dbReference type="ARBA" id="ARBA00023015"/>
    </source>
</evidence>
<comment type="subcellular location">
    <subcellularLocation>
        <location evidence="1">Nucleus</location>
    </subcellularLocation>
</comment>
<evidence type="ECO:0000256" key="8">
    <source>
        <dbReference type="ARBA" id="ARBA00023242"/>
    </source>
</evidence>
<keyword evidence="7" id="KW-0804">Transcription</keyword>
<evidence type="ECO:0000256" key="7">
    <source>
        <dbReference type="ARBA" id="ARBA00023163"/>
    </source>
</evidence>
<keyword evidence="13" id="KW-1185">Reference proteome</keyword>
<dbReference type="PROSITE" id="PS00028">
    <property type="entry name" value="ZINC_FINGER_C2H2_1"/>
    <property type="match status" value="2"/>
</dbReference>
<evidence type="ECO:0000256" key="3">
    <source>
        <dbReference type="ARBA" id="ARBA00022737"/>
    </source>
</evidence>
<evidence type="ECO:0000256" key="4">
    <source>
        <dbReference type="ARBA" id="ARBA00022771"/>
    </source>
</evidence>
<feature type="domain" description="C2H2-type" evidence="11">
    <location>
        <begin position="157"/>
        <end position="184"/>
    </location>
</feature>
<keyword evidence="4 9" id="KW-0863">Zinc-finger</keyword>
<evidence type="ECO:0000313" key="12">
    <source>
        <dbReference type="EMBL" id="CAL4886089.1"/>
    </source>
</evidence>
<feature type="compositionally biased region" description="Low complexity" evidence="10">
    <location>
        <begin position="59"/>
        <end position="73"/>
    </location>
</feature>
<dbReference type="PANTHER" id="PTHR26374">
    <property type="entry name" value="ZINC FINGER PROTEIN ZAT5"/>
    <property type="match status" value="1"/>
</dbReference>
<feature type="domain" description="C2H2-type" evidence="11">
    <location>
        <begin position="263"/>
        <end position="290"/>
    </location>
</feature>
<gene>
    <name evidence="12" type="ORF">URODEC1_LOCUS928</name>
</gene>
<keyword evidence="8" id="KW-0539">Nucleus</keyword>
<feature type="compositionally biased region" description="Basic residues" evidence="10">
    <location>
        <begin position="46"/>
        <end position="58"/>
    </location>
</feature>
<dbReference type="SMART" id="SM00355">
    <property type="entry name" value="ZnF_C2H2"/>
    <property type="match status" value="2"/>
</dbReference>
<feature type="compositionally biased region" description="Low complexity" evidence="10">
    <location>
        <begin position="119"/>
        <end position="129"/>
    </location>
</feature>
<dbReference type="PROSITE" id="PS50157">
    <property type="entry name" value="ZINC_FINGER_C2H2_2"/>
    <property type="match status" value="2"/>
</dbReference>
<keyword evidence="5" id="KW-0862">Zinc</keyword>
<dbReference type="EMBL" id="OZ075111">
    <property type="protein sequence ID" value="CAL4886089.1"/>
    <property type="molecule type" value="Genomic_DNA"/>
</dbReference>
<dbReference type="AlphaFoldDB" id="A0ABC8V8S2"/>
<sequence>MHASEMVEVAKPPPPRPLAVMPTSSTELSAGELDRLQQPPLAAGVVKRKRTKRPRHHPAAAASASSASSSESTTTEEEDMAHCLILLAQGAGAAAGPHHAAVDSKPSPSPAPHQPQPTPAAAIAAPMPAVRSERYTSRKYTEAAATADGVRAGFYVYECKTCNKCFPTFQALGGHRASHKKPRLAAADEEIATNVITAAAITNTIKQQKPPAPTVSPAPAMLLRPHHQIADAAVFPDVTTALSLNSGVAMSGAAMSTAKLRVHECSICGAEFASGQALGGHMRRHRPLNAPVAAAGTTKKEAGSACINLELDLNLPAPSEEEAAVSLPAAAAAPPAVVLGLGQFSDGNKAGLVLTASALVDCHY</sequence>
<dbReference type="Pfam" id="PF13912">
    <property type="entry name" value="zf-C2H2_6"/>
    <property type="match status" value="2"/>
</dbReference>
<evidence type="ECO:0000256" key="2">
    <source>
        <dbReference type="ARBA" id="ARBA00022723"/>
    </source>
</evidence>
<feature type="compositionally biased region" description="Pro residues" evidence="10">
    <location>
        <begin position="107"/>
        <end position="118"/>
    </location>
</feature>
<name>A0ABC8V8S2_9POAL</name>
<keyword evidence="3" id="KW-0677">Repeat</keyword>